<evidence type="ECO:0000313" key="1">
    <source>
        <dbReference type="EMBL" id="MPC63523.1"/>
    </source>
</evidence>
<organism evidence="1 2">
    <name type="scientific">Portunus trituberculatus</name>
    <name type="common">Swimming crab</name>
    <name type="synonym">Neptunus trituberculatus</name>
    <dbReference type="NCBI Taxonomy" id="210409"/>
    <lineage>
        <taxon>Eukaryota</taxon>
        <taxon>Metazoa</taxon>
        <taxon>Ecdysozoa</taxon>
        <taxon>Arthropoda</taxon>
        <taxon>Crustacea</taxon>
        <taxon>Multicrustacea</taxon>
        <taxon>Malacostraca</taxon>
        <taxon>Eumalacostraca</taxon>
        <taxon>Eucarida</taxon>
        <taxon>Decapoda</taxon>
        <taxon>Pleocyemata</taxon>
        <taxon>Brachyura</taxon>
        <taxon>Eubrachyura</taxon>
        <taxon>Portunoidea</taxon>
        <taxon>Portunidae</taxon>
        <taxon>Portuninae</taxon>
        <taxon>Portunus</taxon>
    </lineage>
</organism>
<gene>
    <name evidence="1" type="ORF">E2C01_057621</name>
</gene>
<evidence type="ECO:0000313" key="2">
    <source>
        <dbReference type="Proteomes" id="UP000324222"/>
    </source>
</evidence>
<dbReference type="EMBL" id="VSRR010020920">
    <property type="protein sequence ID" value="MPC63523.1"/>
    <property type="molecule type" value="Genomic_DNA"/>
</dbReference>
<dbReference type="Proteomes" id="UP000324222">
    <property type="component" value="Unassembled WGS sequence"/>
</dbReference>
<sequence length="128" mass="14151">MNLIVAVEYSSAGDTLSQGQTGKDRSCWWTSQVSSPLINSPTNASDISERLPHITTRLKTNKQTQIRSSSHNCCLRAAPPPPHIRLQWTPAGLLDRQRAVRGWRPQPSTAWRVLVDSGEAGALYNLAF</sequence>
<reference evidence="1 2" key="1">
    <citation type="submission" date="2019-05" db="EMBL/GenBank/DDBJ databases">
        <title>Another draft genome of Portunus trituberculatus and its Hox gene families provides insights of decapod evolution.</title>
        <authorList>
            <person name="Jeong J.-H."/>
            <person name="Song I."/>
            <person name="Kim S."/>
            <person name="Choi T."/>
            <person name="Kim D."/>
            <person name="Ryu S."/>
            <person name="Kim W."/>
        </authorList>
    </citation>
    <scope>NUCLEOTIDE SEQUENCE [LARGE SCALE GENOMIC DNA]</scope>
    <source>
        <tissue evidence="1">Muscle</tissue>
    </source>
</reference>
<dbReference type="AlphaFoldDB" id="A0A5B7H0I4"/>
<protein>
    <submittedName>
        <fullName evidence="1">Uncharacterized protein</fullName>
    </submittedName>
</protein>
<comment type="caution">
    <text evidence="1">The sequence shown here is derived from an EMBL/GenBank/DDBJ whole genome shotgun (WGS) entry which is preliminary data.</text>
</comment>
<accession>A0A5B7H0I4</accession>
<name>A0A5B7H0I4_PORTR</name>
<proteinExistence type="predicted"/>
<keyword evidence="2" id="KW-1185">Reference proteome</keyword>